<dbReference type="RefSeq" id="XP_002898779.1">
    <property type="nucleotide sequence ID" value="XM_002898733.1"/>
</dbReference>
<dbReference type="HOGENOM" id="CLU_400372_0_0_1"/>
<feature type="region of interest" description="Disordered" evidence="1">
    <location>
        <begin position="208"/>
        <end position="239"/>
    </location>
</feature>
<dbReference type="KEGG" id="pif:PITG_15344"/>
<organism evidence="2 3">
    <name type="scientific">Phytophthora infestans (strain T30-4)</name>
    <name type="common">Potato late blight agent</name>
    <dbReference type="NCBI Taxonomy" id="403677"/>
    <lineage>
        <taxon>Eukaryota</taxon>
        <taxon>Sar</taxon>
        <taxon>Stramenopiles</taxon>
        <taxon>Oomycota</taxon>
        <taxon>Peronosporomycetes</taxon>
        <taxon>Peronosporales</taxon>
        <taxon>Peronosporaceae</taxon>
        <taxon>Phytophthora</taxon>
    </lineage>
</organism>
<accession>D0NQH2</accession>
<gene>
    <name evidence="2" type="ORF">PITG_15344</name>
</gene>
<dbReference type="Proteomes" id="UP000006643">
    <property type="component" value="Unassembled WGS sequence"/>
</dbReference>
<evidence type="ECO:0000313" key="2">
    <source>
        <dbReference type="EMBL" id="EEY62904.1"/>
    </source>
</evidence>
<dbReference type="EMBL" id="DS028152">
    <property type="protein sequence ID" value="EEY62904.1"/>
    <property type="molecule type" value="Genomic_DNA"/>
</dbReference>
<dbReference type="GeneID" id="9479308"/>
<evidence type="ECO:0000313" key="3">
    <source>
        <dbReference type="Proteomes" id="UP000006643"/>
    </source>
</evidence>
<dbReference type="VEuPathDB" id="FungiDB:PITG_15344"/>
<dbReference type="OrthoDB" id="128118at2759"/>
<evidence type="ECO:0000256" key="1">
    <source>
        <dbReference type="SAM" id="MobiDB-lite"/>
    </source>
</evidence>
<dbReference type="AlphaFoldDB" id="D0NQH2"/>
<protein>
    <recommendedName>
        <fullName evidence="4">OTU domain-containing protein</fullName>
    </recommendedName>
</protein>
<feature type="region of interest" description="Disordered" evidence="1">
    <location>
        <begin position="409"/>
        <end position="442"/>
    </location>
</feature>
<keyword evidence="3" id="KW-1185">Reference proteome</keyword>
<evidence type="ECO:0008006" key="4">
    <source>
        <dbReference type="Google" id="ProtNLM"/>
    </source>
</evidence>
<reference evidence="3" key="1">
    <citation type="journal article" date="2009" name="Nature">
        <title>Genome sequence and analysis of the Irish potato famine pathogen Phytophthora infestans.</title>
        <authorList>
            <consortium name="The Broad Institute Genome Sequencing Platform"/>
            <person name="Haas B.J."/>
            <person name="Kamoun S."/>
            <person name="Zody M.C."/>
            <person name="Jiang R.H."/>
            <person name="Handsaker R.E."/>
            <person name="Cano L.M."/>
            <person name="Grabherr M."/>
            <person name="Kodira C.D."/>
            <person name="Raffaele S."/>
            <person name="Torto-Alalibo T."/>
            <person name="Bozkurt T.O."/>
            <person name="Ah-Fong A.M."/>
            <person name="Alvarado L."/>
            <person name="Anderson V.L."/>
            <person name="Armstrong M.R."/>
            <person name="Avrova A."/>
            <person name="Baxter L."/>
            <person name="Beynon J."/>
            <person name="Boevink P.C."/>
            <person name="Bollmann S.R."/>
            <person name="Bos J.I."/>
            <person name="Bulone V."/>
            <person name="Cai G."/>
            <person name="Cakir C."/>
            <person name="Carrington J.C."/>
            <person name="Chawner M."/>
            <person name="Conti L."/>
            <person name="Costanzo S."/>
            <person name="Ewan R."/>
            <person name="Fahlgren N."/>
            <person name="Fischbach M.A."/>
            <person name="Fugelstad J."/>
            <person name="Gilroy E.M."/>
            <person name="Gnerre S."/>
            <person name="Green P.J."/>
            <person name="Grenville-Briggs L.J."/>
            <person name="Griffith J."/>
            <person name="Grunwald N.J."/>
            <person name="Horn K."/>
            <person name="Horner N.R."/>
            <person name="Hu C.H."/>
            <person name="Huitema E."/>
            <person name="Jeong D.H."/>
            <person name="Jones A.M."/>
            <person name="Jones J.D."/>
            <person name="Jones R.W."/>
            <person name="Karlsson E.K."/>
            <person name="Kunjeti S.G."/>
            <person name="Lamour K."/>
            <person name="Liu Z."/>
            <person name="Ma L."/>
            <person name="Maclean D."/>
            <person name="Chibucos M.C."/>
            <person name="McDonald H."/>
            <person name="McWalters J."/>
            <person name="Meijer H.J."/>
            <person name="Morgan W."/>
            <person name="Morris P.F."/>
            <person name="Munro C.A."/>
            <person name="O'Neill K."/>
            <person name="Ospina-Giraldo M."/>
            <person name="Pinzon A."/>
            <person name="Pritchard L."/>
            <person name="Ramsahoye B."/>
            <person name="Ren Q."/>
            <person name="Restrepo S."/>
            <person name="Roy S."/>
            <person name="Sadanandom A."/>
            <person name="Savidor A."/>
            <person name="Schornack S."/>
            <person name="Schwartz D.C."/>
            <person name="Schumann U.D."/>
            <person name="Schwessinger B."/>
            <person name="Seyer L."/>
            <person name="Sharpe T."/>
            <person name="Silvar C."/>
            <person name="Song J."/>
            <person name="Studholme D.J."/>
            <person name="Sykes S."/>
            <person name="Thines M."/>
            <person name="van de Vondervoort P.J."/>
            <person name="Phuntumart V."/>
            <person name="Wawra S."/>
            <person name="Weide R."/>
            <person name="Win J."/>
            <person name="Young C."/>
            <person name="Zhou S."/>
            <person name="Fry W."/>
            <person name="Meyers B.C."/>
            <person name="van West P."/>
            <person name="Ristaino J."/>
            <person name="Govers F."/>
            <person name="Birch P.R."/>
            <person name="Whisson S.C."/>
            <person name="Judelson H.S."/>
            <person name="Nusbaum C."/>
        </authorList>
    </citation>
    <scope>NUCLEOTIDE SEQUENCE [LARGE SCALE GENOMIC DNA]</scope>
    <source>
        <strain evidence="3">T30-4</strain>
    </source>
</reference>
<sequence length="781" mass="87311">MLRGVWNPVQIKQLMTTIMNDWTKCAKHTWTEDEEKMRAEAESPATARRDDAIRAWTQREHAIFIKYLSGDLDLQHPPNFIKEILASEHQAMVEDMHETYFNVTLTAIAPASVRLSVHTPHVTFLKEIFNANTDDHTGHAMMRVFQQDVKRLSFDGNQTLHAVLYSKRASARWQNKTLKLKAAVITLRDTERLPEDSTYGVHARSASIRGMGQDSSPDGATPMNATHEIGHEGNVTRRTGEARMAPQNTDNRFEQFQQHEAMGMFSVLADSDSEADEGVNAMQVDEDGLDQSCPLTPEQEEAPYAYPQEEDEETKDDRVPGFEEEEQAQTIVQRTGSVDDVAMTQVTDDEDGTAEHRTTPAEENAGTEEDIKPSKALEAQSATAVVRVARKAKQQLEYPAPPRIKAAAPASLTEEVVPATPDSQEKMTMGPTRTGTDAGDSDLPIQVGQWLASFDGTMVEVEANGQCAFLALYASTVNHPAAKLKTTKAVVREATSLNDSFYALMMSNIRKDVALGLVDPIAEWKEDINSLTDTERSVDLTTINHLADVTEVNKLLIKRLEMRARLDFVHARQGLAILNADPLPSDLKDVLHIEEQHIHEAYGMDTYAASSQEDQSGGHQGSSLPQRYAKAASGDIIANTYFRILRQSNSVAKEEVDGPLEDLIALSNQEAFIKWRDLFKEELSLPKMKRRKVTSADIQEWLLAHLEALRHFFAFISFPEYEAKTRWSQDHLLQWGVMETAQPTHISTEAWHILHILPHVVCDWADTPMVGLPSVPGQHDP</sequence>
<dbReference type="eggNOG" id="ENOG502SPP0">
    <property type="taxonomic scope" value="Eukaryota"/>
</dbReference>
<feature type="compositionally biased region" description="Basic and acidic residues" evidence="1">
    <location>
        <begin position="228"/>
        <end position="239"/>
    </location>
</feature>
<proteinExistence type="predicted"/>
<feature type="region of interest" description="Disordered" evidence="1">
    <location>
        <begin position="346"/>
        <end position="371"/>
    </location>
</feature>
<dbReference type="InParanoid" id="D0NQH2"/>
<name>D0NQH2_PHYIT</name>